<evidence type="ECO:0000313" key="4">
    <source>
        <dbReference type="Proteomes" id="UP000577891"/>
    </source>
</evidence>
<keyword evidence="4" id="KW-1185">Reference proteome</keyword>
<comment type="caution">
    <text evidence="3">The sequence shown here is derived from an EMBL/GenBank/DDBJ whole genome shotgun (WGS) entry which is preliminary data.</text>
</comment>
<dbReference type="AlphaFoldDB" id="A0A7W4P158"/>
<dbReference type="PANTHER" id="PTHR43135:SF3">
    <property type="entry name" value="ALPHA-D-RIBOSE 1-METHYLPHOSPHONATE 5-TRIPHOSPHATE DIPHOSPHATASE"/>
    <property type="match status" value="1"/>
</dbReference>
<feature type="chain" id="PRO_5031500384" evidence="2">
    <location>
        <begin position="25"/>
        <end position="438"/>
    </location>
</feature>
<keyword evidence="2" id="KW-0732">Signal</keyword>
<feature type="compositionally biased region" description="Low complexity" evidence="1">
    <location>
        <begin position="429"/>
        <end position="438"/>
    </location>
</feature>
<accession>A0A7W4P158</accession>
<protein>
    <submittedName>
        <fullName evidence="3">Amidohydrolase</fullName>
    </submittedName>
</protein>
<dbReference type="InterPro" id="IPR051781">
    <property type="entry name" value="Metallo-dep_Hydrolase"/>
</dbReference>
<name>A0A7W4P158_9PROT</name>
<keyword evidence="3" id="KW-0378">Hydrolase</keyword>
<dbReference type="SUPFAM" id="SSF51338">
    <property type="entry name" value="Composite domain of metallo-dependent hydrolases"/>
    <property type="match status" value="1"/>
</dbReference>
<dbReference type="PANTHER" id="PTHR43135">
    <property type="entry name" value="ALPHA-D-RIBOSE 1-METHYLPHOSPHONATE 5-TRIPHOSPHATE DIPHOSPHATASE"/>
    <property type="match status" value="1"/>
</dbReference>
<feature type="signal peptide" evidence="2">
    <location>
        <begin position="1"/>
        <end position="24"/>
    </location>
</feature>
<dbReference type="Proteomes" id="UP000577891">
    <property type="component" value="Unassembled WGS sequence"/>
</dbReference>
<reference evidence="3 4" key="1">
    <citation type="submission" date="2020-04" db="EMBL/GenBank/DDBJ databases">
        <title>Description of novel Gluconacetobacter.</title>
        <authorList>
            <person name="Sombolestani A."/>
        </authorList>
    </citation>
    <scope>NUCLEOTIDE SEQUENCE [LARGE SCALE GENOMIC DNA]</scope>
    <source>
        <strain evidence="3 4">LMG 27724</strain>
    </source>
</reference>
<dbReference type="InterPro" id="IPR011059">
    <property type="entry name" value="Metal-dep_hydrolase_composite"/>
</dbReference>
<dbReference type="Gene3D" id="3.20.20.140">
    <property type="entry name" value="Metal-dependent hydrolases"/>
    <property type="match status" value="1"/>
</dbReference>
<evidence type="ECO:0000256" key="2">
    <source>
        <dbReference type="SAM" id="SignalP"/>
    </source>
</evidence>
<gene>
    <name evidence="3" type="ORF">HLH35_15020</name>
</gene>
<evidence type="ECO:0000313" key="3">
    <source>
        <dbReference type="EMBL" id="MBB2173414.1"/>
    </source>
</evidence>
<feature type="region of interest" description="Disordered" evidence="1">
    <location>
        <begin position="417"/>
        <end position="438"/>
    </location>
</feature>
<dbReference type="GO" id="GO:0016810">
    <property type="term" value="F:hydrolase activity, acting on carbon-nitrogen (but not peptide) bonds"/>
    <property type="evidence" value="ECO:0007669"/>
    <property type="project" value="InterPro"/>
</dbReference>
<evidence type="ECO:0000256" key="1">
    <source>
        <dbReference type="SAM" id="MobiDB-lite"/>
    </source>
</evidence>
<dbReference type="RefSeq" id="WP_182979911.1">
    <property type="nucleotide sequence ID" value="NZ_BAABGB010000023.1"/>
</dbReference>
<dbReference type="EMBL" id="JABEQE010000014">
    <property type="protein sequence ID" value="MBB2173414.1"/>
    <property type="molecule type" value="Genomic_DNA"/>
</dbReference>
<sequence length="438" mass="44735">MIRAARIAALAILAALPPWAQARAADGPVPVIAIVHALAMPVATPPVADATILIAGGHVRSVTTHGPVPPGARRIDARGRIVTPGLFSAATQLGLVEVSGARDTDDRTVSRGPLGPAFDVQYALNGHSSLLPLARADGLAWAMSYPGGTQLAPFAGQGALIHLRPSGDILAHAGAAMVAAMGDIALAPAGGSRAAQWVLLRAALAEARQPPSAHDPASGRILAPVDRVALAPVIAGTMPLLIVANRESDIRQAIRLTRETAIRVVVLGGAEAWRAAADLAAAHVPIILDPEADLLQTFDSLGARLDNAALLAKAGVEIAFSVPGNGIYLSYDAGLDLREGAGIAVANGLPYAAALRAITAAPAAIWGVRGAGTLVSGAGADLVLWDGDPLEPASSPALMFIDGHELSLSTRQSALRDRYAPARPDAPPRDTALPPAYR</sequence>
<organism evidence="3 4">
    <name type="scientific">Gluconacetobacter asukensis</name>
    <dbReference type="NCBI Taxonomy" id="1017181"/>
    <lineage>
        <taxon>Bacteria</taxon>
        <taxon>Pseudomonadati</taxon>
        <taxon>Pseudomonadota</taxon>
        <taxon>Alphaproteobacteria</taxon>
        <taxon>Acetobacterales</taxon>
        <taxon>Acetobacteraceae</taxon>
        <taxon>Gluconacetobacter</taxon>
    </lineage>
</organism>
<proteinExistence type="predicted"/>